<dbReference type="Gene3D" id="1.25.40.10">
    <property type="entry name" value="Tetratricopeptide repeat domain"/>
    <property type="match status" value="1"/>
</dbReference>
<dbReference type="SUPFAM" id="SSF48452">
    <property type="entry name" value="TPR-like"/>
    <property type="match status" value="1"/>
</dbReference>
<dbReference type="Pfam" id="PF13525">
    <property type="entry name" value="YfiO"/>
    <property type="match status" value="1"/>
</dbReference>
<feature type="chain" id="PRO_5045972691" evidence="5">
    <location>
        <begin position="28"/>
        <end position="299"/>
    </location>
</feature>
<feature type="compositionally biased region" description="Basic and acidic residues" evidence="4">
    <location>
        <begin position="274"/>
        <end position="288"/>
    </location>
</feature>
<evidence type="ECO:0000313" key="8">
    <source>
        <dbReference type="Proteomes" id="UP000245523"/>
    </source>
</evidence>
<keyword evidence="3" id="KW-0998">Cell outer membrane</keyword>
<keyword evidence="8" id="KW-1185">Reference proteome</keyword>
<dbReference type="InterPro" id="IPR039565">
    <property type="entry name" value="BamD-like"/>
</dbReference>
<evidence type="ECO:0000256" key="1">
    <source>
        <dbReference type="ARBA" id="ARBA00022729"/>
    </source>
</evidence>
<feature type="signal peptide" evidence="5">
    <location>
        <begin position="1"/>
        <end position="27"/>
    </location>
</feature>
<accession>A0ABX5LN18</accession>
<evidence type="ECO:0000313" key="7">
    <source>
        <dbReference type="EMBL" id="PWL03526.1"/>
    </source>
</evidence>
<keyword evidence="2" id="KW-0472">Membrane</keyword>
<dbReference type="PROSITE" id="PS51257">
    <property type="entry name" value="PROKAR_LIPOPROTEIN"/>
    <property type="match status" value="1"/>
</dbReference>
<comment type="caution">
    <text evidence="7">The sequence shown here is derived from an EMBL/GenBank/DDBJ whole genome shotgun (WGS) entry which is preliminary data.</text>
</comment>
<dbReference type="NCBIfam" id="TIGR03302">
    <property type="entry name" value="OM_YfiO"/>
    <property type="match status" value="1"/>
</dbReference>
<sequence>MRKKNYISLIALSGLFTAIILTFSACASEGGGDRTQMCRKRFEEADKDFKEGRYGRVKEPLEEILNLCIGTGYMEQSQFLLAESYFNLEEWLEARGEYGSFINNFPSSPFIETAEFRKAVSAFNIEYNIDRDETNTTLAMKDFEKFMSNYPESPLIDSVSYYMNLLLERRAERDYRTARLYHKLGHPQSTVIYMKEFLDLYPKSKRRPEALYLLIESYAELDQFETARYYLDNYRTTVPDSIQKRIESVEDQEKYIAKLEKKFQKRILKEQAEKLQEKEEAKEEAEAHPEEDEEEDEYE</sequence>
<evidence type="ECO:0000256" key="2">
    <source>
        <dbReference type="ARBA" id="ARBA00023136"/>
    </source>
</evidence>
<reference evidence="7 8" key="1">
    <citation type="submission" date="2018-05" db="EMBL/GenBank/DDBJ databases">
        <title>Animal gut microbial communities from fecal samples from Wisconsin, USA.</title>
        <authorList>
            <person name="Neumann A."/>
        </authorList>
    </citation>
    <scope>NUCLEOTIDE SEQUENCE [LARGE SCALE GENOMIC DNA]</scope>
    <source>
        <strain evidence="7 8">UWS4</strain>
    </source>
</reference>
<proteinExistence type="predicted"/>
<dbReference type="EMBL" id="QGHD01000005">
    <property type="protein sequence ID" value="PWL03526.1"/>
    <property type="molecule type" value="Genomic_DNA"/>
</dbReference>
<feature type="region of interest" description="Disordered" evidence="4">
    <location>
        <begin position="274"/>
        <end position="299"/>
    </location>
</feature>
<dbReference type="InterPro" id="IPR011990">
    <property type="entry name" value="TPR-like_helical_dom_sf"/>
</dbReference>
<name>A0ABX5LN18_9BACT</name>
<protein>
    <submittedName>
        <fullName evidence="7">Beta-barrel assembly machine subunit BamD</fullName>
    </submittedName>
</protein>
<evidence type="ECO:0000256" key="3">
    <source>
        <dbReference type="ARBA" id="ARBA00023237"/>
    </source>
</evidence>
<evidence type="ECO:0000259" key="6">
    <source>
        <dbReference type="Pfam" id="PF13525"/>
    </source>
</evidence>
<evidence type="ECO:0000256" key="4">
    <source>
        <dbReference type="SAM" id="MobiDB-lite"/>
    </source>
</evidence>
<dbReference type="RefSeq" id="WP_106197998.1">
    <property type="nucleotide sequence ID" value="NZ_JAXEIU010000049.1"/>
</dbReference>
<dbReference type="InterPro" id="IPR017689">
    <property type="entry name" value="BamD"/>
</dbReference>
<gene>
    <name evidence="7" type="ORF">B0H50_10570</name>
</gene>
<keyword evidence="1 5" id="KW-0732">Signal</keyword>
<feature type="compositionally biased region" description="Acidic residues" evidence="4">
    <location>
        <begin position="289"/>
        <end position="299"/>
    </location>
</feature>
<feature type="domain" description="Outer membrane lipoprotein BamD-like" evidence="6">
    <location>
        <begin position="41"/>
        <end position="227"/>
    </location>
</feature>
<dbReference type="Proteomes" id="UP000245523">
    <property type="component" value="Unassembled WGS sequence"/>
</dbReference>
<evidence type="ECO:0000256" key="5">
    <source>
        <dbReference type="SAM" id="SignalP"/>
    </source>
</evidence>
<organism evidence="7 8">
    <name type="scientific">Hallerella porci</name>
    <dbReference type="NCBI Taxonomy" id="1945871"/>
    <lineage>
        <taxon>Bacteria</taxon>
        <taxon>Pseudomonadati</taxon>
        <taxon>Fibrobacterota</taxon>
        <taxon>Fibrobacteria</taxon>
        <taxon>Fibrobacterales</taxon>
        <taxon>Fibrobacteraceae</taxon>
        <taxon>Hallerella</taxon>
    </lineage>
</organism>